<keyword evidence="5 11" id="KW-0436">Ligase</keyword>
<keyword evidence="7 11" id="KW-0067">ATP-binding</keyword>
<reference evidence="16" key="2">
    <citation type="submission" date="2017-10" db="EMBL/GenBank/DDBJ databases">
        <title>Kefir isolates.</title>
        <authorList>
            <person name="Kim Y."/>
            <person name="Blasche S."/>
        </authorList>
    </citation>
    <scope>NUCLEOTIDE SEQUENCE [LARGE SCALE GENOMIC DNA]</scope>
    <source>
        <strain evidence="16">OG2-2</strain>
    </source>
</reference>
<dbReference type="FunFam" id="1.10.730.10:FF:000008">
    <property type="entry name" value="Arginine--tRNA ligase"/>
    <property type="match status" value="1"/>
</dbReference>
<evidence type="ECO:0000256" key="6">
    <source>
        <dbReference type="ARBA" id="ARBA00022741"/>
    </source>
</evidence>
<dbReference type="Pfam" id="PF03485">
    <property type="entry name" value="Arg_tRNA_synt_N"/>
    <property type="match status" value="1"/>
</dbReference>
<feature type="domain" description="Arginyl tRNA synthetase N-terminal" evidence="14">
    <location>
        <begin position="11"/>
        <end position="102"/>
    </location>
</feature>
<evidence type="ECO:0000313" key="15">
    <source>
        <dbReference type="EMBL" id="PAK86182.1"/>
    </source>
</evidence>
<evidence type="ECO:0000256" key="8">
    <source>
        <dbReference type="ARBA" id="ARBA00022917"/>
    </source>
</evidence>
<evidence type="ECO:0000256" key="5">
    <source>
        <dbReference type="ARBA" id="ARBA00022598"/>
    </source>
</evidence>
<dbReference type="Gene3D" id="3.30.1360.70">
    <property type="entry name" value="Arginyl tRNA synthetase N-terminal domain"/>
    <property type="match status" value="1"/>
</dbReference>
<dbReference type="EMBL" id="PDEV01000001">
    <property type="protein sequence ID" value="PEN16546.1"/>
    <property type="molecule type" value="Genomic_DNA"/>
</dbReference>
<dbReference type="SMART" id="SM00836">
    <property type="entry name" value="DALR_1"/>
    <property type="match status" value="1"/>
</dbReference>
<dbReference type="CDD" id="cd00671">
    <property type="entry name" value="ArgRS_core"/>
    <property type="match status" value="1"/>
</dbReference>
<accession>A0A2A8D6G6</accession>
<name>A0A2A8D6G6_9MICC</name>
<dbReference type="InterPro" id="IPR009080">
    <property type="entry name" value="tRNAsynth_Ia_anticodon-bd"/>
</dbReference>
<dbReference type="HAMAP" id="MF_00123">
    <property type="entry name" value="Arg_tRNA_synth"/>
    <property type="match status" value="1"/>
</dbReference>
<evidence type="ECO:0000256" key="4">
    <source>
        <dbReference type="ARBA" id="ARBA00022490"/>
    </source>
</evidence>
<dbReference type="GO" id="GO:0005524">
    <property type="term" value="F:ATP binding"/>
    <property type="evidence" value="ECO:0007669"/>
    <property type="project" value="UniProtKB-UniRule"/>
</dbReference>
<evidence type="ECO:0000313" key="16">
    <source>
        <dbReference type="EMBL" id="PEN16546.1"/>
    </source>
</evidence>
<comment type="caution">
    <text evidence="16">The sequence shown here is derived from an EMBL/GenBank/DDBJ whole genome shotgun (WGS) entry which is preliminary data.</text>
</comment>
<dbReference type="InterPro" id="IPR008909">
    <property type="entry name" value="DALR_anticod-bd"/>
</dbReference>
<dbReference type="Proteomes" id="UP000216195">
    <property type="component" value="Unassembled WGS sequence"/>
</dbReference>
<sequence>MLLEYVAMTPEELSAAIAQELDKTIESGQLTLTDNAELPLARVERPKSREHGDWATNIALQLAKKVGKNPREVATVLADKIASIPGVSTVDIAGPGFLNITLDAAAAGTLAATIVEAGESYGTSDKFAGKTINLEFVSANPTGPIHLGSTRWAAVGDALANILEAEGANVVREYYFNDHGTQIDRFVNSLLAAAKGEPTPEDGYAGAYITDIKDQILAQRPDALDAENPAEVFREIGTELMFAQIKESLHRFGTDFDVFFHENSVFESGEADRIIEQMKQDGQLFESEGAWWMRTTDYGDDKDRVVIKSDGNHAYVAGDIAYFRNKMTRPENPADIAIYMLGADHSGYVGRLKAIAQILGYRTEQIEVMIGQLVNLVKDGKHVRMSKRAGNVVTLEDLVEAVGVDAARYELIRYSVDSTIDIDLDLLVQKSSDNPVYYVQYAHARTAAVERNAVDAGVHLADGVDTGLLNTPADTELLAVLGQYPATVRTAAEFYEPHRVSRYLENLAAAYHSWYGLSRVAPKGDEPVTDLHRTRLLLNNATRQVLANGLGLLGVTAPERM</sequence>
<dbReference type="Pfam" id="PF05746">
    <property type="entry name" value="DALR_1"/>
    <property type="match status" value="1"/>
</dbReference>
<dbReference type="PANTHER" id="PTHR11956:SF5">
    <property type="entry name" value="ARGININE--TRNA LIGASE, CYTOPLASMIC"/>
    <property type="match status" value="1"/>
</dbReference>
<dbReference type="SUPFAM" id="SSF55190">
    <property type="entry name" value="Arginyl-tRNA synthetase (ArgRS), N-terminal 'additional' domain"/>
    <property type="match status" value="1"/>
</dbReference>
<evidence type="ECO:0000313" key="17">
    <source>
        <dbReference type="Proteomes" id="UP000216195"/>
    </source>
</evidence>
<protein>
    <recommendedName>
        <fullName evidence="11">Arginine--tRNA ligase</fullName>
        <ecNumber evidence="11">6.1.1.19</ecNumber>
    </recommendedName>
    <alternativeName>
        <fullName evidence="11">Arginyl-tRNA synthetase</fullName>
        <shortName evidence="11">ArgRS</shortName>
    </alternativeName>
</protein>
<comment type="subunit">
    <text evidence="3 11">Monomer.</text>
</comment>
<dbReference type="GO" id="GO:0006420">
    <property type="term" value="P:arginyl-tRNA aminoacylation"/>
    <property type="evidence" value="ECO:0007669"/>
    <property type="project" value="UniProtKB-UniRule"/>
</dbReference>
<dbReference type="EMBL" id="NCWU01000003">
    <property type="protein sequence ID" value="PAK86182.1"/>
    <property type="molecule type" value="Genomic_DNA"/>
</dbReference>
<proteinExistence type="inferred from homology"/>
<feature type="domain" description="DALR anticodon binding" evidence="13">
    <location>
        <begin position="439"/>
        <end position="561"/>
    </location>
</feature>
<dbReference type="Pfam" id="PF00750">
    <property type="entry name" value="tRNA-synt_1d"/>
    <property type="match status" value="1"/>
</dbReference>
<evidence type="ECO:0000256" key="7">
    <source>
        <dbReference type="ARBA" id="ARBA00022840"/>
    </source>
</evidence>
<dbReference type="InterPro" id="IPR001278">
    <property type="entry name" value="Arg-tRNA-ligase"/>
</dbReference>
<comment type="subcellular location">
    <subcellularLocation>
        <location evidence="1 11">Cytoplasm</location>
    </subcellularLocation>
</comment>
<feature type="short sequence motif" description="'HIGH' region" evidence="11">
    <location>
        <begin position="139"/>
        <end position="149"/>
    </location>
</feature>
<dbReference type="InterPro" id="IPR005148">
    <property type="entry name" value="Arg-tRNA-synth_N"/>
</dbReference>
<dbReference type="Proteomes" id="UP000219947">
    <property type="component" value="Unassembled WGS sequence"/>
</dbReference>
<evidence type="ECO:0000256" key="9">
    <source>
        <dbReference type="ARBA" id="ARBA00023146"/>
    </source>
</evidence>
<dbReference type="SMART" id="SM01016">
    <property type="entry name" value="Arg_tRNA_synt_N"/>
    <property type="match status" value="1"/>
</dbReference>
<evidence type="ECO:0000256" key="11">
    <source>
        <dbReference type="HAMAP-Rule" id="MF_00123"/>
    </source>
</evidence>
<dbReference type="GO" id="GO:0005737">
    <property type="term" value="C:cytoplasm"/>
    <property type="evidence" value="ECO:0007669"/>
    <property type="project" value="UniProtKB-SubCell"/>
</dbReference>
<dbReference type="SUPFAM" id="SSF47323">
    <property type="entry name" value="Anticodon-binding domain of a subclass of class I aminoacyl-tRNA synthetases"/>
    <property type="match status" value="1"/>
</dbReference>
<dbReference type="GO" id="GO:0004814">
    <property type="term" value="F:arginine-tRNA ligase activity"/>
    <property type="evidence" value="ECO:0007669"/>
    <property type="project" value="UniProtKB-UniRule"/>
</dbReference>
<evidence type="ECO:0000313" key="18">
    <source>
        <dbReference type="Proteomes" id="UP000219947"/>
    </source>
</evidence>
<dbReference type="AlphaFoldDB" id="A0A2A8D6G6"/>
<evidence type="ECO:0000256" key="2">
    <source>
        <dbReference type="ARBA" id="ARBA00005594"/>
    </source>
</evidence>
<evidence type="ECO:0000256" key="10">
    <source>
        <dbReference type="ARBA" id="ARBA00049339"/>
    </source>
</evidence>
<dbReference type="InterPro" id="IPR035684">
    <property type="entry name" value="ArgRS_core"/>
</dbReference>
<dbReference type="PANTHER" id="PTHR11956">
    <property type="entry name" value="ARGINYL-TRNA SYNTHETASE"/>
    <property type="match status" value="1"/>
</dbReference>
<dbReference type="EC" id="6.1.1.19" evidence="11"/>
<evidence type="ECO:0000256" key="3">
    <source>
        <dbReference type="ARBA" id="ARBA00011245"/>
    </source>
</evidence>
<dbReference type="Gene3D" id="3.40.50.620">
    <property type="entry name" value="HUPs"/>
    <property type="match status" value="1"/>
</dbReference>
<dbReference type="FunFam" id="3.40.50.620:FF:000062">
    <property type="entry name" value="Arginine--tRNA ligase"/>
    <property type="match status" value="1"/>
</dbReference>
<keyword evidence="18" id="KW-1185">Reference proteome</keyword>
<organism evidence="16 18">
    <name type="scientific">Rothia dentocariosa</name>
    <dbReference type="NCBI Taxonomy" id="2047"/>
    <lineage>
        <taxon>Bacteria</taxon>
        <taxon>Bacillati</taxon>
        <taxon>Actinomycetota</taxon>
        <taxon>Actinomycetes</taxon>
        <taxon>Micrococcales</taxon>
        <taxon>Micrococcaceae</taxon>
        <taxon>Rothia</taxon>
    </lineage>
</organism>
<evidence type="ECO:0000259" key="14">
    <source>
        <dbReference type="SMART" id="SM01016"/>
    </source>
</evidence>
<evidence type="ECO:0000256" key="1">
    <source>
        <dbReference type="ARBA" id="ARBA00004496"/>
    </source>
</evidence>
<dbReference type="Gene3D" id="1.10.730.10">
    <property type="entry name" value="Isoleucyl-tRNA Synthetase, Domain 1"/>
    <property type="match status" value="1"/>
</dbReference>
<dbReference type="InterPro" id="IPR014729">
    <property type="entry name" value="Rossmann-like_a/b/a_fold"/>
</dbReference>
<keyword evidence="6 11" id="KW-0547">Nucleotide-binding</keyword>
<keyword evidence="9 11" id="KW-0030">Aminoacyl-tRNA synthetase</keyword>
<reference evidence="15 17" key="1">
    <citation type="submission" date="2017-04" db="EMBL/GenBank/DDBJ databases">
        <title>Kefir bacterial isolates.</title>
        <authorList>
            <person name="Kim Y."/>
            <person name="Blasche S."/>
            <person name="Patil K.R."/>
        </authorList>
    </citation>
    <scope>NUCLEOTIDE SEQUENCE [LARGE SCALE GENOMIC DNA]</scope>
    <source>
        <strain evidence="15 17">OG2-1</strain>
    </source>
</reference>
<evidence type="ECO:0000256" key="12">
    <source>
        <dbReference type="RuleBase" id="RU363038"/>
    </source>
</evidence>
<dbReference type="InterPro" id="IPR036695">
    <property type="entry name" value="Arg-tRNA-synth_N_sf"/>
</dbReference>
<keyword evidence="4 11" id="KW-0963">Cytoplasm</keyword>
<evidence type="ECO:0000259" key="13">
    <source>
        <dbReference type="SMART" id="SM00836"/>
    </source>
</evidence>
<dbReference type="SUPFAM" id="SSF52374">
    <property type="entry name" value="Nucleotidylyl transferase"/>
    <property type="match status" value="1"/>
</dbReference>
<dbReference type="PRINTS" id="PR01038">
    <property type="entry name" value="TRNASYNTHARG"/>
</dbReference>
<gene>
    <name evidence="11" type="primary">argS</name>
    <name evidence="15" type="ORF">B8W87_03415</name>
    <name evidence="16" type="ORF">CRM92_00430</name>
</gene>
<comment type="similarity">
    <text evidence="2 11 12">Belongs to the class-I aminoacyl-tRNA synthetase family.</text>
</comment>
<comment type="catalytic activity">
    <reaction evidence="10 11">
        <text>tRNA(Arg) + L-arginine + ATP = L-arginyl-tRNA(Arg) + AMP + diphosphate</text>
        <dbReference type="Rhea" id="RHEA:20301"/>
        <dbReference type="Rhea" id="RHEA-COMP:9658"/>
        <dbReference type="Rhea" id="RHEA-COMP:9673"/>
        <dbReference type="ChEBI" id="CHEBI:30616"/>
        <dbReference type="ChEBI" id="CHEBI:32682"/>
        <dbReference type="ChEBI" id="CHEBI:33019"/>
        <dbReference type="ChEBI" id="CHEBI:78442"/>
        <dbReference type="ChEBI" id="CHEBI:78513"/>
        <dbReference type="ChEBI" id="CHEBI:456215"/>
        <dbReference type="EC" id="6.1.1.19"/>
    </reaction>
</comment>
<keyword evidence="8 11" id="KW-0648">Protein biosynthesis</keyword>
<dbReference type="NCBIfam" id="TIGR00456">
    <property type="entry name" value="argS"/>
    <property type="match status" value="1"/>
</dbReference>